<evidence type="ECO:0000313" key="7">
    <source>
        <dbReference type="Proteomes" id="UP000614261"/>
    </source>
</evidence>
<dbReference type="SUPFAM" id="SSF52788">
    <property type="entry name" value="Phosphotyrosine protein phosphatases I"/>
    <property type="match status" value="1"/>
</dbReference>
<dbReference type="EMBL" id="BMGD01000001">
    <property type="protein sequence ID" value="GGB55576.1"/>
    <property type="molecule type" value="Genomic_DNA"/>
</dbReference>
<evidence type="ECO:0000313" key="6">
    <source>
        <dbReference type="EMBL" id="GGB55576.1"/>
    </source>
</evidence>
<name>A0ABQ1IYM3_9SPHN</name>
<dbReference type="EC" id="3.1.3.48" evidence="2"/>
<comment type="similarity">
    <text evidence="1">Belongs to the low molecular weight phosphotyrosine protein phosphatase family.</text>
</comment>
<evidence type="ECO:0000256" key="2">
    <source>
        <dbReference type="ARBA" id="ARBA00013064"/>
    </source>
</evidence>
<organism evidence="6 7">
    <name type="scientific">Blastomonas aquatica</name>
    <dbReference type="NCBI Taxonomy" id="1510276"/>
    <lineage>
        <taxon>Bacteria</taxon>
        <taxon>Pseudomonadati</taxon>
        <taxon>Pseudomonadota</taxon>
        <taxon>Alphaproteobacteria</taxon>
        <taxon>Sphingomonadales</taxon>
        <taxon>Sphingomonadaceae</taxon>
        <taxon>Blastomonas</taxon>
    </lineage>
</organism>
<dbReference type="RefSeq" id="WP_188513017.1">
    <property type="nucleotide sequence ID" value="NZ_BMGD01000001.1"/>
</dbReference>
<accession>A0ABQ1IYM3</accession>
<evidence type="ECO:0000259" key="5">
    <source>
        <dbReference type="SMART" id="SM00226"/>
    </source>
</evidence>
<keyword evidence="4" id="KW-0904">Protein phosphatase</keyword>
<evidence type="ECO:0000256" key="4">
    <source>
        <dbReference type="ARBA" id="ARBA00022912"/>
    </source>
</evidence>
<keyword evidence="7" id="KW-1185">Reference proteome</keyword>
<dbReference type="CDD" id="cd16343">
    <property type="entry name" value="LMWPTP"/>
    <property type="match status" value="1"/>
</dbReference>
<feature type="domain" description="Phosphotyrosine protein phosphatase I" evidence="5">
    <location>
        <begin position="6"/>
        <end position="153"/>
    </location>
</feature>
<dbReference type="Proteomes" id="UP000614261">
    <property type="component" value="Unassembled WGS sequence"/>
</dbReference>
<keyword evidence="3" id="KW-0378">Hydrolase</keyword>
<dbReference type="PANTHER" id="PTHR11717">
    <property type="entry name" value="LOW MOLECULAR WEIGHT PROTEIN TYROSINE PHOSPHATASE"/>
    <property type="match status" value="1"/>
</dbReference>
<dbReference type="Pfam" id="PF01451">
    <property type="entry name" value="LMWPc"/>
    <property type="match status" value="1"/>
</dbReference>
<dbReference type="Gene3D" id="3.40.50.2300">
    <property type="match status" value="1"/>
</dbReference>
<dbReference type="PANTHER" id="PTHR11717:SF7">
    <property type="entry name" value="LOW MOLECULAR WEIGHT PHOSPHOTYROSINE PROTEIN PHOSPHATASE"/>
    <property type="match status" value="1"/>
</dbReference>
<protein>
    <recommendedName>
        <fullName evidence="2">protein-tyrosine-phosphatase</fullName>
        <ecNumber evidence="2">3.1.3.48</ecNumber>
    </recommendedName>
</protein>
<dbReference type="InterPro" id="IPR050438">
    <property type="entry name" value="LMW_PTPase"/>
</dbReference>
<comment type="caution">
    <text evidence="6">The sequence shown here is derived from an EMBL/GenBank/DDBJ whole genome shotgun (WGS) entry which is preliminary data.</text>
</comment>
<dbReference type="PRINTS" id="PR00719">
    <property type="entry name" value="LMWPTPASE"/>
</dbReference>
<dbReference type="InterPro" id="IPR036196">
    <property type="entry name" value="Ptyr_pPase_sf"/>
</dbReference>
<reference evidence="7" key="1">
    <citation type="journal article" date="2019" name="Int. J. Syst. Evol. Microbiol.">
        <title>The Global Catalogue of Microorganisms (GCM) 10K type strain sequencing project: providing services to taxonomists for standard genome sequencing and annotation.</title>
        <authorList>
            <consortium name="The Broad Institute Genomics Platform"/>
            <consortium name="The Broad Institute Genome Sequencing Center for Infectious Disease"/>
            <person name="Wu L."/>
            <person name="Ma J."/>
        </authorList>
    </citation>
    <scope>NUCLEOTIDE SEQUENCE [LARGE SCALE GENOMIC DNA]</scope>
    <source>
        <strain evidence="7">CGMCC 1.12851</strain>
    </source>
</reference>
<dbReference type="InterPro" id="IPR023485">
    <property type="entry name" value="Ptyr_pPase"/>
</dbReference>
<dbReference type="SMART" id="SM00226">
    <property type="entry name" value="LMWPc"/>
    <property type="match status" value="1"/>
</dbReference>
<gene>
    <name evidence="6" type="ORF">GCM10010833_07910</name>
</gene>
<evidence type="ECO:0000256" key="3">
    <source>
        <dbReference type="ARBA" id="ARBA00022801"/>
    </source>
</evidence>
<sequence length="163" mass="17488">MAEQLPSIMFVCLGNICRSPLADGALRHEVARRGLGWRVDSAGIGGWHSGDAPDPRAIEVAARHGVDIAGLRARQVQPADFTRFDLILGMDHDNLAGLHGLAPARHAADVRLALDLVDGRQGQTVADPYYGDAVGFEATWRDAQAIALGVLRHFGVRDFGVCD</sequence>
<proteinExistence type="inferred from homology"/>
<dbReference type="InterPro" id="IPR017867">
    <property type="entry name" value="Tyr_phospatase_low_mol_wt"/>
</dbReference>
<evidence type="ECO:0000256" key="1">
    <source>
        <dbReference type="ARBA" id="ARBA00011063"/>
    </source>
</evidence>